<evidence type="ECO:0000313" key="9">
    <source>
        <dbReference type="Proteomes" id="UP000199421"/>
    </source>
</evidence>
<organism evidence="8 9">
    <name type="scientific">Olivibacter domesticus</name>
    <name type="common">Pseudosphingobacterium domesticum</name>
    <dbReference type="NCBI Taxonomy" id="407022"/>
    <lineage>
        <taxon>Bacteria</taxon>
        <taxon>Pseudomonadati</taxon>
        <taxon>Bacteroidota</taxon>
        <taxon>Sphingobacteriia</taxon>
        <taxon>Sphingobacteriales</taxon>
        <taxon>Sphingobacteriaceae</taxon>
        <taxon>Olivibacter</taxon>
    </lineage>
</organism>
<dbReference type="Pfam" id="PF02130">
    <property type="entry name" value="YbeY"/>
    <property type="match status" value="1"/>
</dbReference>
<dbReference type="HAMAP" id="MF_00009">
    <property type="entry name" value="Endoribonucl_YbeY"/>
    <property type="match status" value="1"/>
</dbReference>
<reference evidence="9" key="1">
    <citation type="submission" date="2016-10" db="EMBL/GenBank/DDBJ databases">
        <authorList>
            <person name="Varghese N."/>
            <person name="Submissions S."/>
        </authorList>
    </citation>
    <scope>NUCLEOTIDE SEQUENCE [LARGE SCALE GENOMIC DNA]</scope>
    <source>
        <strain evidence="9">DSM 18733</strain>
    </source>
</reference>
<evidence type="ECO:0000256" key="7">
    <source>
        <dbReference type="HAMAP-Rule" id="MF_00009"/>
    </source>
</evidence>
<keyword evidence="5 7" id="KW-0378">Hydrolase</keyword>
<keyword evidence="7" id="KW-0698">rRNA processing</keyword>
<feature type="binding site" evidence="7">
    <location>
        <position position="108"/>
    </location>
    <ligand>
        <name>Zn(2+)</name>
        <dbReference type="ChEBI" id="CHEBI:29105"/>
        <note>catalytic</note>
    </ligand>
</feature>
<keyword evidence="2 7" id="KW-0540">Nuclease</keyword>
<comment type="function">
    <text evidence="7">Single strand-specific metallo-endoribonuclease involved in late-stage 70S ribosome quality control and in maturation of the 3' terminus of the 16S rRNA.</text>
</comment>
<dbReference type="SUPFAM" id="SSF55486">
    <property type="entry name" value="Metalloproteases ('zincins'), catalytic domain"/>
    <property type="match status" value="1"/>
</dbReference>
<evidence type="ECO:0000256" key="4">
    <source>
        <dbReference type="ARBA" id="ARBA00022759"/>
    </source>
</evidence>
<feature type="binding site" evidence="7">
    <location>
        <position position="118"/>
    </location>
    <ligand>
        <name>Zn(2+)</name>
        <dbReference type="ChEBI" id="CHEBI:29105"/>
        <note>catalytic</note>
    </ligand>
</feature>
<comment type="similarity">
    <text evidence="1 7">Belongs to the endoribonuclease YbeY family.</text>
</comment>
<keyword evidence="6 7" id="KW-0862">Zinc</keyword>
<evidence type="ECO:0000256" key="1">
    <source>
        <dbReference type="ARBA" id="ARBA00010875"/>
    </source>
</evidence>
<dbReference type="NCBIfam" id="TIGR00043">
    <property type="entry name" value="rRNA maturation RNase YbeY"/>
    <property type="match status" value="1"/>
</dbReference>
<name>A0A1H7S754_OLID1</name>
<dbReference type="PANTHER" id="PTHR46986">
    <property type="entry name" value="ENDORIBONUCLEASE YBEY, CHLOROPLASTIC"/>
    <property type="match status" value="1"/>
</dbReference>
<dbReference type="EC" id="3.1.-.-" evidence="7"/>
<evidence type="ECO:0000256" key="5">
    <source>
        <dbReference type="ARBA" id="ARBA00022801"/>
    </source>
</evidence>
<dbReference type="RefSeq" id="WP_093326504.1">
    <property type="nucleotide sequence ID" value="NZ_FOAF01000003.1"/>
</dbReference>
<dbReference type="OrthoDB" id="9811984at2"/>
<feature type="binding site" evidence="7">
    <location>
        <position position="112"/>
    </location>
    <ligand>
        <name>Zn(2+)</name>
        <dbReference type="ChEBI" id="CHEBI:29105"/>
        <note>catalytic</note>
    </ligand>
</feature>
<dbReference type="AlphaFoldDB" id="A0A1H7S754"/>
<sequence>MPINFFSEDIVFTLKNKIAIREWIKNTIHAEGFKTGEISFILCSDEYLLKINVEYLDHDTYTDIITFDNSEEQDVIAGDIFISLERIQENADKFKVLLQDELCRVIIHGILHLCGYADKTPNDKKLMTANENKYLALRTF</sequence>
<dbReference type="Gene3D" id="3.40.390.30">
    <property type="entry name" value="Metalloproteases ('zincins'), catalytic domain"/>
    <property type="match status" value="1"/>
</dbReference>
<keyword evidence="4 7" id="KW-0255">Endonuclease</keyword>
<dbReference type="GO" id="GO:0004222">
    <property type="term" value="F:metalloendopeptidase activity"/>
    <property type="evidence" value="ECO:0007669"/>
    <property type="project" value="InterPro"/>
</dbReference>
<gene>
    <name evidence="7" type="primary">ybeY</name>
    <name evidence="8" type="ORF">SAMN05661044_03099</name>
</gene>
<evidence type="ECO:0000256" key="2">
    <source>
        <dbReference type="ARBA" id="ARBA00022722"/>
    </source>
</evidence>
<dbReference type="GO" id="GO:0005737">
    <property type="term" value="C:cytoplasm"/>
    <property type="evidence" value="ECO:0007669"/>
    <property type="project" value="UniProtKB-SubCell"/>
</dbReference>
<dbReference type="GO" id="GO:0004521">
    <property type="term" value="F:RNA endonuclease activity"/>
    <property type="evidence" value="ECO:0007669"/>
    <property type="project" value="UniProtKB-UniRule"/>
</dbReference>
<dbReference type="PANTHER" id="PTHR46986:SF1">
    <property type="entry name" value="ENDORIBONUCLEASE YBEY, CHLOROPLASTIC"/>
    <property type="match status" value="1"/>
</dbReference>
<evidence type="ECO:0000256" key="3">
    <source>
        <dbReference type="ARBA" id="ARBA00022723"/>
    </source>
</evidence>
<dbReference type="InterPro" id="IPR023091">
    <property type="entry name" value="MetalPrtase_cat_dom_sf_prd"/>
</dbReference>
<evidence type="ECO:0000256" key="6">
    <source>
        <dbReference type="ARBA" id="ARBA00022833"/>
    </source>
</evidence>
<protein>
    <recommendedName>
        <fullName evidence="7">Endoribonuclease YbeY</fullName>
        <ecNumber evidence="7">3.1.-.-</ecNumber>
    </recommendedName>
</protein>
<dbReference type="GO" id="GO:0008270">
    <property type="term" value="F:zinc ion binding"/>
    <property type="evidence" value="ECO:0007669"/>
    <property type="project" value="UniProtKB-UniRule"/>
</dbReference>
<comment type="cofactor">
    <cofactor evidence="7">
        <name>Zn(2+)</name>
        <dbReference type="ChEBI" id="CHEBI:29105"/>
    </cofactor>
    <text evidence="7">Binds 1 zinc ion.</text>
</comment>
<dbReference type="GO" id="GO:0006364">
    <property type="term" value="P:rRNA processing"/>
    <property type="evidence" value="ECO:0007669"/>
    <property type="project" value="UniProtKB-UniRule"/>
</dbReference>
<accession>A0A1H7S754</accession>
<proteinExistence type="inferred from homology"/>
<dbReference type="STRING" id="407022.SAMN05661044_03099"/>
<evidence type="ECO:0000313" key="8">
    <source>
        <dbReference type="EMBL" id="SEL68323.1"/>
    </source>
</evidence>
<keyword evidence="9" id="KW-1185">Reference proteome</keyword>
<dbReference type="InterPro" id="IPR002036">
    <property type="entry name" value="YbeY"/>
</dbReference>
<comment type="subcellular location">
    <subcellularLocation>
        <location evidence="7">Cytoplasm</location>
    </subcellularLocation>
</comment>
<dbReference type="EMBL" id="FOAF01000003">
    <property type="protein sequence ID" value="SEL68323.1"/>
    <property type="molecule type" value="Genomic_DNA"/>
</dbReference>
<keyword evidence="3 7" id="KW-0479">Metal-binding</keyword>
<keyword evidence="7" id="KW-0963">Cytoplasm</keyword>
<dbReference type="Proteomes" id="UP000199421">
    <property type="component" value="Unassembled WGS sequence"/>
</dbReference>
<keyword evidence="7" id="KW-0690">Ribosome biogenesis</keyword>